<dbReference type="EMBL" id="PP779550">
    <property type="protein sequence ID" value="XBS49023.1"/>
    <property type="molecule type" value="Genomic_DNA"/>
</dbReference>
<proteinExistence type="predicted"/>
<protein>
    <recommendedName>
        <fullName evidence="3">Phage protein</fullName>
    </recommendedName>
</protein>
<evidence type="ECO:0000256" key="1">
    <source>
        <dbReference type="SAM" id="Coils"/>
    </source>
</evidence>
<sequence>MQISSENYISVLTDQVKNLTIENAQLKAHILDLEAKAKEASNDKTEKSSSQSAG</sequence>
<reference evidence="2" key="1">
    <citation type="submission" date="2024-05" db="EMBL/GenBank/DDBJ databases">
        <authorList>
            <person name="Guo T.T."/>
            <person name="Zhang Y."/>
            <person name="Kong J."/>
        </authorList>
    </citation>
    <scope>NUCLEOTIDE SEQUENCE</scope>
</reference>
<feature type="coiled-coil region" evidence="1">
    <location>
        <begin position="9"/>
        <end position="43"/>
    </location>
</feature>
<keyword evidence="1" id="KW-0175">Coiled coil</keyword>
<name>A0AAU7PFX3_9VIRU</name>
<organism evidence="2">
    <name type="scientific">Lactobacillus phage G2-Guo</name>
    <dbReference type="NCBI Taxonomy" id="3155564"/>
    <lineage>
        <taxon>Viruses</taxon>
    </lineage>
</organism>
<evidence type="ECO:0000313" key="2">
    <source>
        <dbReference type="EMBL" id="XBS49023.1"/>
    </source>
</evidence>
<gene>
    <name evidence="2" type="ORF">G200049</name>
</gene>
<accession>A0AAU7PFX3</accession>
<evidence type="ECO:0008006" key="3">
    <source>
        <dbReference type="Google" id="ProtNLM"/>
    </source>
</evidence>